<gene>
    <name evidence="18" type="ORF">GTA08_BOTSDO04712</name>
</gene>
<dbReference type="SUPFAM" id="SSF52540">
    <property type="entry name" value="P-loop containing nucleoside triphosphate hydrolases"/>
    <property type="match status" value="1"/>
</dbReference>
<keyword evidence="6 14" id="KW-0547">Nucleotide-binding</keyword>
<dbReference type="InterPro" id="IPR025901">
    <property type="entry name" value="Kinesin-assoc_MT-bd_dom"/>
</dbReference>
<keyword evidence="5" id="KW-0493">Microtubule</keyword>
<dbReference type="SMART" id="SM00129">
    <property type="entry name" value="KISc"/>
    <property type="match status" value="1"/>
</dbReference>
<protein>
    <recommendedName>
        <fullName evidence="17">Kinesin motor domain-containing protein</fullName>
    </recommendedName>
</protein>
<dbReference type="GO" id="GO:0008017">
    <property type="term" value="F:microtubule binding"/>
    <property type="evidence" value="ECO:0007669"/>
    <property type="project" value="InterPro"/>
</dbReference>
<dbReference type="InterPro" id="IPR036961">
    <property type="entry name" value="Kinesin_motor_dom_sf"/>
</dbReference>
<evidence type="ECO:0000256" key="11">
    <source>
        <dbReference type="ARBA" id="ARBA00023212"/>
    </source>
</evidence>
<dbReference type="GO" id="GO:0000073">
    <property type="term" value="P:initial mitotic spindle pole body separation"/>
    <property type="evidence" value="ECO:0007669"/>
    <property type="project" value="TreeGrafter"/>
</dbReference>
<dbReference type="InterPro" id="IPR019821">
    <property type="entry name" value="Kinesin_motor_CS"/>
</dbReference>
<dbReference type="PROSITE" id="PS00411">
    <property type="entry name" value="KINESIN_MOTOR_1"/>
    <property type="match status" value="1"/>
</dbReference>
<dbReference type="Gene3D" id="3.40.850.10">
    <property type="entry name" value="Kinesin motor domain"/>
    <property type="match status" value="1"/>
</dbReference>
<evidence type="ECO:0000256" key="6">
    <source>
        <dbReference type="ARBA" id="ARBA00022741"/>
    </source>
</evidence>
<dbReference type="InterPro" id="IPR001752">
    <property type="entry name" value="Kinesin_motor_dom"/>
</dbReference>
<keyword evidence="10 14" id="KW-0505">Motor protein</keyword>
<evidence type="ECO:0000313" key="19">
    <source>
        <dbReference type="Proteomes" id="UP000572817"/>
    </source>
</evidence>
<feature type="compositionally biased region" description="Low complexity" evidence="16">
    <location>
        <begin position="1081"/>
        <end position="1092"/>
    </location>
</feature>
<dbReference type="InterPro" id="IPR047149">
    <property type="entry name" value="KIF11-like"/>
</dbReference>
<dbReference type="PRINTS" id="PR00380">
    <property type="entry name" value="KINESINHEAVY"/>
</dbReference>
<organism evidence="18 19">
    <name type="scientific">Botryosphaeria dothidea</name>
    <dbReference type="NCBI Taxonomy" id="55169"/>
    <lineage>
        <taxon>Eukaryota</taxon>
        <taxon>Fungi</taxon>
        <taxon>Dikarya</taxon>
        <taxon>Ascomycota</taxon>
        <taxon>Pezizomycotina</taxon>
        <taxon>Dothideomycetes</taxon>
        <taxon>Dothideomycetes incertae sedis</taxon>
        <taxon>Botryosphaeriales</taxon>
        <taxon>Botryosphaeriaceae</taxon>
        <taxon>Botryosphaeria</taxon>
    </lineage>
</organism>
<evidence type="ECO:0000256" key="12">
    <source>
        <dbReference type="ARBA" id="ARBA00023306"/>
    </source>
</evidence>
<dbReference type="PROSITE" id="PS50067">
    <property type="entry name" value="KINESIN_MOTOR_2"/>
    <property type="match status" value="1"/>
</dbReference>
<feature type="domain" description="Kinesin motor" evidence="17">
    <location>
        <begin position="81"/>
        <end position="418"/>
    </location>
</feature>
<comment type="caution">
    <text evidence="18">The sequence shown here is derived from an EMBL/GenBank/DDBJ whole genome shotgun (WGS) entry which is preliminary data.</text>
</comment>
<evidence type="ECO:0000259" key="17">
    <source>
        <dbReference type="PROSITE" id="PS50067"/>
    </source>
</evidence>
<keyword evidence="12" id="KW-0131">Cell cycle</keyword>
<evidence type="ECO:0000256" key="4">
    <source>
        <dbReference type="ARBA" id="ARBA00022618"/>
    </source>
</evidence>
<dbReference type="InterPro" id="IPR047241">
    <property type="entry name" value="KIF11-like_kin_motor_dom"/>
</dbReference>
<evidence type="ECO:0000256" key="5">
    <source>
        <dbReference type="ARBA" id="ARBA00022701"/>
    </source>
</evidence>
<evidence type="ECO:0000256" key="8">
    <source>
        <dbReference type="ARBA" id="ARBA00022840"/>
    </source>
</evidence>
<accession>A0A8H4IVE4</accession>
<feature type="compositionally biased region" description="Basic and acidic residues" evidence="16">
    <location>
        <begin position="60"/>
        <end position="75"/>
    </location>
</feature>
<keyword evidence="9 15" id="KW-0175">Coiled coil</keyword>
<keyword evidence="19" id="KW-1185">Reference proteome</keyword>
<keyword evidence="3" id="KW-0597">Phosphoprotein</keyword>
<sequence>MAGPSRPGPPASRPASRMTSMRPPASRNLQALRAQAGTPSGRASPAESVASVATNATRARSPDSRKRKERDFESNAREDTNINVVVRCRGRNDREVRENSGVVVSCIGGAKGNTVELSMGPSALSNKSYTFDKVFSPAADQQIVFDEVVAPILDDVLNGFNCTIFAYGQTGTGKTYTMSGDISDVLPLPDAAGIVPRVLHSLFGKLENGDSEHSVKCSFIELYNEELRDLLAADDNVKLKLYEDNSKKGHSSTVVQGMEESHINNASKGIRLLKEGSHKRQVAATKCNDLSSRSHTVFTITVYMKRTTDTGEDFVSAGKLNLVDLAGSENIQRSGAENKRAAEAGLINKSLLTLGRVINALVDKGSHIPYRESKLTRLLQDSLGGRTKTCIIATLSPAKSNLEETISTLDYAFRAKNIRNKPQINQMVSKKTLFKEFTSEIEKLKMELIATRQRNGVYLAQETYEDLTTESESRRILVEEQKDKIETMETNLRNKVQELFNLTTNLTSLKKDHEATRTILDGTKSILEKTEVVLEHTRQSLSEESALRKAHAKTEEQLATIGQDLISTLGKTTTDIGGLHSKLRRRSDLQSINRQQWGSSQAQVSSTTNMVEDRIAGFQSHQEDLMAGLAVRMQGFVQDELQKLGASQTFLEEKMAAFEQSEKEVNEQTAKSKDDMNEVLEEIKTLREEVKQKVGAGLNDLSAAAERISAGIVTELEAFHTQLHSSYAALGRDFKGTFDDLIKQLNEQHKEAEGLRKHISAANMEVLAANKAAQDTVVSVVEDEKQKSAVEREELLAQITALINSTADSQEQRLAEKISGVGNDLGTANNTFESATESYNQGMDRLASKATDLVSGVVKSREHVKTKIKADFATANEHTSSLRQTTASVHEETVNIVNTQMENMDSQLHSLDDIVARVRAQNDAHHASHTESLSALTSNVQASYINIGEHFNTSFSRIQEVSSDMEAKTATLQGTLPLLAEDGEIRGPLRTLREEIEHKALQEYAPTGETPQVTKYSFPTTLPRTEGQDSFLAKLRNKGPSSRSTTASPQKSPAKGMVFTDIAPTTEEDHTTTSLPAARPTSAASDTTNTSAGGLREIDPNTINPASTISESASAPPTVVLKLDSPTLSAAQPPLPLKRQYSDKTSESKLPMKKKQTRMTVAGAQGPSDRENLPQADFSKSVNGTTGRRLRSHGGAAA</sequence>
<dbReference type="GO" id="GO:0007018">
    <property type="term" value="P:microtubule-based movement"/>
    <property type="evidence" value="ECO:0007669"/>
    <property type="project" value="InterPro"/>
</dbReference>
<feature type="compositionally biased region" description="Polar residues" evidence="16">
    <location>
        <begin position="1039"/>
        <end position="1051"/>
    </location>
</feature>
<dbReference type="PANTHER" id="PTHR47970">
    <property type="entry name" value="KINESIN-LIKE PROTEIN KIF11"/>
    <property type="match status" value="1"/>
</dbReference>
<dbReference type="AlphaFoldDB" id="A0A8H4IVE4"/>
<feature type="region of interest" description="Disordered" evidence="16">
    <location>
        <begin position="1"/>
        <end position="75"/>
    </location>
</feature>
<dbReference type="InterPro" id="IPR027417">
    <property type="entry name" value="P-loop_NTPase"/>
</dbReference>
<dbReference type="PANTHER" id="PTHR47970:SF12">
    <property type="entry name" value="KINESIN FAMILY MEMBER 11"/>
    <property type="match status" value="1"/>
</dbReference>
<comment type="subcellular location">
    <subcellularLocation>
        <location evidence="1">Cytoplasm</location>
        <location evidence="1">Cytoskeleton</location>
    </subcellularLocation>
</comment>
<keyword evidence="2" id="KW-0963">Cytoplasm</keyword>
<dbReference type="Pfam" id="PF13931">
    <property type="entry name" value="Microtub_bind"/>
    <property type="match status" value="1"/>
</dbReference>
<feature type="binding site" evidence="14">
    <location>
        <begin position="168"/>
        <end position="175"/>
    </location>
    <ligand>
        <name>ATP</name>
        <dbReference type="ChEBI" id="CHEBI:30616"/>
    </ligand>
</feature>
<evidence type="ECO:0000256" key="1">
    <source>
        <dbReference type="ARBA" id="ARBA00004245"/>
    </source>
</evidence>
<dbReference type="Pfam" id="PF00225">
    <property type="entry name" value="Kinesin"/>
    <property type="match status" value="1"/>
</dbReference>
<evidence type="ECO:0000313" key="18">
    <source>
        <dbReference type="EMBL" id="KAF4308196.1"/>
    </source>
</evidence>
<dbReference type="GO" id="GO:0005524">
    <property type="term" value="F:ATP binding"/>
    <property type="evidence" value="ECO:0007669"/>
    <property type="project" value="UniProtKB-UniRule"/>
</dbReference>
<keyword evidence="11" id="KW-0206">Cytoskeleton</keyword>
<dbReference type="Proteomes" id="UP000572817">
    <property type="component" value="Unassembled WGS sequence"/>
</dbReference>
<evidence type="ECO:0000256" key="16">
    <source>
        <dbReference type="SAM" id="MobiDB-lite"/>
    </source>
</evidence>
<name>A0A8H4IVE4_9PEZI</name>
<evidence type="ECO:0000256" key="3">
    <source>
        <dbReference type="ARBA" id="ARBA00022553"/>
    </source>
</evidence>
<comment type="similarity">
    <text evidence="13">Belongs to the TRAFAC class myosin-kinesin ATPase superfamily. Kinesin family. KIN-5/BimC subfamily.</text>
</comment>
<feature type="coiled-coil region" evidence="15">
    <location>
        <begin position="651"/>
        <end position="696"/>
    </location>
</feature>
<feature type="compositionally biased region" description="Pro residues" evidence="16">
    <location>
        <begin position="1"/>
        <end position="12"/>
    </location>
</feature>
<keyword evidence="4" id="KW-0132">Cell division</keyword>
<dbReference type="OrthoDB" id="3176171at2759"/>
<dbReference type="GO" id="GO:0051301">
    <property type="term" value="P:cell division"/>
    <property type="evidence" value="ECO:0007669"/>
    <property type="project" value="UniProtKB-KW"/>
</dbReference>
<evidence type="ECO:0000256" key="15">
    <source>
        <dbReference type="SAM" id="Coils"/>
    </source>
</evidence>
<feature type="compositionally biased region" description="Polar residues" evidence="16">
    <location>
        <begin position="1101"/>
        <end position="1115"/>
    </location>
</feature>
<feature type="region of interest" description="Disordered" evidence="16">
    <location>
        <begin position="1035"/>
        <end position="1198"/>
    </location>
</feature>
<dbReference type="CDD" id="cd01364">
    <property type="entry name" value="KISc_BimC_Eg5"/>
    <property type="match status" value="1"/>
</dbReference>
<evidence type="ECO:0000256" key="13">
    <source>
        <dbReference type="ARBA" id="ARBA00034704"/>
    </source>
</evidence>
<dbReference type="GO" id="GO:0005634">
    <property type="term" value="C:nucleus"/>
    <property type="evidence" value="ECO:0007669"/>
    <property type="project" value="TreeGrafter"/>
</dbReference>
<reference evidence="18" key="1">
    <citation type="submission" date="2020-04" db="EMBL/GenBank/DDBJ databases">
        <title>Genome Assembly and Annotation of Botryosphaeria dothidea sdau 11-99, a Latent Pathogen of Apple Fruit Ring Rot in China.</title>
        <authorList>
            <person name="Yu C."/>
            <person name="Diao Y."/>
            <person name="Lu Q."/>
            <person name="Zhao J."/>
            <person name="Cui S."/>
            <person name="Peng C."/>
            <person name="He B."/>
            <person name="Liu H."/>
        </authorList>
    </citation>
    <scope>NUCLEOTIDE SEQUENCE [LARGE SCALE GENOMIC DNA]</scope>
    <source>
        <strain evidence="18">Sdau11-99</strain>
    </source>
</reference>
<evidence type="ECO:0000256" key="7">
    <source>
        <dbReference type="ARBA" id="ARBA00022776"/>
    </source>
</evidence>
<evidence type="ECO:0000256" key="14">
    <source>
        <dbReference type="PROSITE-ProRule" id="PRU00283"/>
    </source>
</evidence>
<dbReference type="FunFam" id="3.40.850.10:FF:000051">
    <property type="entry name" value="Kinesin-like protein bimC"/>
    <property type="match status" value="1"/>
</dbReference>
<keyword evidence="7" id="KW-0498">Mitosis</keyword>
<keyword evidence="8 14" id="KW-0067">ATP-binding</keyword>
<dbReference type="EMBL" id="WWBZ02000022">
    <property type="protein sequence ID" value="KAF4308196.1"/>
    <property type="molecule type" value="Genomic_DNA"/>
</dbReference>
<dbReference type="GO" id="GO:0005876">
    <property type="term" value="C:spindle microtubule"/>
    <property type="evidence" value="ECO:0007669"/>
    <property type="project" value="TreeGrafter"/>
</dbReference>
<dbReference type="GO" id="GO:0072686">
    <property type="term" value="C:mitotic spindle"/>
    <property type="evidence" value="ECO:0007669"/>
    <property type="project" value="TreeGrafter"/>
</dbReference>
<evidence type="ECO:0000256" key="2">
    <source>
        <dbReference type="ARBA" id="ARBA00022490"/>
    </source>
</evidence>
<evidence type="ECO:0000256" key="10">
    <source>
        <dbReference type="ARBA" id="ARBA00023175"/>
    </source>
</evidence>
<dbReference type="GO" id="GO:0008574">
    <property type="term" value="F:plus-end-directed microtubule motor activity"/>
    <property type="evidence" value="ECO:0007669"/>
    <property type="project" value="TreeGrafter"/>
</dbReference>
<evidence type="ECO:0000256" key="9">
    <source>
        <dbReference type="ARBA" id="ARBA00023054"/>
    </source>
</evidence>
<proteinExistence type="inferred from homology"/>